<sequence length="455" mass="51955">MSSNGTENNNGHVGGAYVPPHRRAQQAGKMPHQTSKPHSHSPHQQQPHPHRPGGRQQGGGNRQGRSPASSPGRKKNNNHHNHHGNSNNRNNNKNYKSKSRSPTNNNNNNHNRHHSPTRKEDLALQKQQMHTLQDALNRICCINLDRRPDRWQSFEVHLHQSLGKKMGHSLWHKVERVSAVDGIPDDMPVSELVESTWDASENAKWDRHIEPPMTKEMSVGEVGCALSHIKLWKELAVTEPKQREDGDDTKQELRQATMLILEDDSLFYSPKLAMNKAALGGRVQPQQQHDNHHPHHLSIASHDFLTAFQLAWSQLPEDWDIWYLGFSDRGDRIPVDDFHLPKPHHHHHDHEHHLHHYPSMSIQMFRPTYGFHTHGYVLSAKAAQTLLDNLPVKGPLDVWLADNQWFGLKVYCSVVKGEGWKGTGAWLITQNRKLQQQNQKDSDIGMSGRKKNNNA</sequence>
<feature type="region of interest" description="Disordered" evidence="1">
    <location>
        <begin position="433"/>
        <end position="455"/>
    </location>
</feature>
<evidence type="ECO:0000259" key="2">
    <source>
        <dbReference type="Pfam" id="PF01755"/>
    </source>
</evidence>
<dbReference type="InterPro" id="IPR002654">
    <property type="entry name" value="Glyco_trans_25"/>
</dbReference>
<feature type="compositionally biased region" description="Low complexity" evidence="1">
    <location>
        <begin position="84"/>
        <end position="109"/>
    </location>
</feature>
<feature type="domain" description="Glycosyl transferase family 25" evidence="2">
    <location>
        <begin position="141"/>
        <end position="390"/>
    </location>
</feature>
<dbReference type="OrthoDB" id="433738at2759"/>
<proteinExistence type="predicted"/>
<feature type="compositionally biased region" description="Polar residues" evidence="1">
    <location>
        <begin position="1"/>
        <end position="11"/>
    </location>
</feature>
<dbReference type="Pfam" id="PF01755">
    <property type="entry name" value="Glyco_transf_25"/>
    <property type="match status" value="1"/>
</dbReference>
<feature type="region of interest" description="Disordered" evidence="1">
    <location>
        <begin position="1"/>
        <end position="120"/>
    </location>
</feature>
<protein>
    <recommendedName>
        <fullName evidence="2">Glycosyl transferase family 25 domain-containing protein</fullName>
    </recommendedName>
</protein>
<reference evidence="3" key="1">
    <citation type="submission" date="2020-06" db="EMBL/GenBank/DDBJ databases">
        <authorList>
            <consortium name="Plant Systems Biology data submission"/>
        </authorList>
    </citation>
    <scope>NUCLEOTIDE SEQUENCE</scope>
    <source>
        <strain evidence="3">D6</strain>
    </source>
</reference>
<dbReference type="AlphaFoldDB" id="A0A9N8E6V5"/>
<comment type="caution">
    <text evidence="3">The sequence shown here is derived from an EMBL/GenBank/DDBJ whole genome shotgun (WGS) entry which is preliminary data.</text>
</comment>
<evidence type="ECO:0000256" key="1">
    <source>
        <dbReference type="SAM" id="MobiDB-lite"/>
    </source>
</evidence>
<organism evidence="3 4">
    <name type="scientific">Seminavis robusta</name>
    <dbReference type="NCBI Taxonomy" id="568900"/>
    <lineage>
        <taxon>Eukaryota</taxon>
        <taxon>Sar</taxon>
        <taxon>Stramenopiles</taxon>
        <taxon>Ochrophyta</taxon>
        <taxon>Bacillariophyta</taxon>
        <taxon>Bacillariophyceae</taxon>
        <taxon>Bacillariophycidae</taxon>
        <taxon>Naviculales</taxon>
        <taxon>Naviculaceae</taxon>
        <taxon>Seminavis</taxon>
    </lineage>
</organism>
<feature type="compositionally biased region" description="Basic residues" evidence="1">
    <location>
        <begin position="72"/>
        <end position="83"/>
    </location>
</feature>
<keyword evidence="4" id="KW-1185">Reference proteome</keyword>
<dbReference type="EMBL" id="CAICTM010000558">
    <property type="protein sequence ID" value="CAB9512869.1"/>
    <property type="molecule type" value="Genomic_DNA"/>
</dbReference>
<accession>A0A9N8E6V5</accession>
<dbReference type="Proteomes" id="UP001153069">
    <property type="component" value="Unassembled WGS sequence"/>
</dbReference>
<dbReference type="CDD" id="cd06532">
    <property type="entry name" value="Glyco_transf_25"/>
    <property type="match status" value="1"/>
</dbReference>
<evidence type="ECO:0000313" key="4">
    <source>
        <dbReference type="Proteomes" id="UP001153069"/>
    </source>
</evidence>
<evidence type="ECO:0000313" key="3">
    <source>
        <dbReference type="EMBL" id="CAB9512869.1"/>
    </source>
</evidence>
<gene>
    <name evidence="3" type="ORF">SEMRO_559_G166430.1</name>
</gene>
<name>A0A9N8E6V5_9STRA</name>